<dbReference type="SUPFAM" id="SSF81383">
    <property type="entry name" value="F-box domain"/>
    <property type="match status" value="1"/>
</dbReference>
<proteinExistence type="predicted"/>
<dbReference type="SUPFAM" id="SSF52047">
    <property type="entry name" value="RNI-like"/>
    <property type="match status" value="1"/>
</dbReference>
<accession>A0A9N9G1S2</accession>
<gene>
    <name evidence="1" type="ORF">AMORRO_LOCUS6676</name>
</gene>
<dbReference type="Gene3D" id="3.80.10.10">
    <property type="entry name" value="Ribonuclease Inhibitor"/>
    <property type="match status" value="1"/>
</dbReference>
<dbReference type="InterPro" id="IPR036047">
    <property type="entry name" value="F-box-like_dom_sf"/>
</dbReference>
<dbReference type="InterPro" id="IPR032675">
    <property type="entry name" value="LRR_dom_sf"/>
</dbReference>
<evidence type="ECO:0000313" key="1">
    <source>
        <dbReference type="EMBL" id="CAG8575600.1"/>
    </source>
</evidence>
<name>A0A9N9G1S2_9GLOM</name>
<evidence type="ECO:0000313" key="2">
    <source>
        <dbReference type="Proteomes" id="UP000789342"/>
    </source>
</evidence>
<sequence>MKADCEIFSMSSIEAEWQRSVSVNVLELKYELIINGYDPSRSFTNTLLCCAVDLQKEEIHTKRYEHMTYLNLTVPSVRPSQIYIVKETSIDTEHQKSQSKVVTPRIPDECIEGIVKKLGKDIKSLHSCALLNRQWCKVTVPILWRISSRKHNGRYETIRHWPKMSETILSCLSDQALLLLKAFNFELFPKDRPQPLFNYAEFLTCISESDIKKIARYAIFEMVQRNRCERTLMAESHVLEQELWVLFLACKSNLVYFEYSRDRLICHGEAEYRFSALKILDTDDTISSWAFQCLAKYAQNLQRLRIKLVKSGNEGLMTLIKSQHGLKEFVIKTSQASYPGLEEALRTQVHSLTSIEFEKNVCISSIGEFVDLRKLRIHALLDADILPSKFPDLQVLEISKQNVPFEFCMNIIKRRPLALRKLQWPRLNKANGFDFKLYKRMITIFLSDVRFLSFPLTASSLLHLGVILKTCKQLEGIDIQICENVDYFVLFECLTGMTPENISLVLLSKAGPKSFNISLEHITFFFTEWIKRRKSPFRFYVESELPYAAVWEIKQYVEIGIVKEFRDDLAEHDKFESIRLEWNFDEEERDLLLED</sequence>
<comment type="caution">
    <text evidence="1">The sequence shown here is derived from an EMBL/GenBank/DDBJ whole genome shotgun (WGS) entry which is preliminary data.</text>
</comment>
<protein>
    <submittedName>
        <fullName evidence="1">14271_t:CDS:1</fullName>
    </submittedName>
</protein>
<dbReference type="AlphaFoldDB" id="A0A9N9G1S2"/>
<dbReference type="EMBL" id="CAJVPV010004554">
    <property type="protein sequence ID" value="CAG8575600.1"/>
    <property type="molecule type" value="Genomic_DNA"/>
</dbReference>
<dbReference type="Proteomes" id="UP000789342">
    <property type="component" value="Unassembled WGS sequence"/>
</dbReference>
<reference evidence="1" key="1">
    <citation type="submission" date="2021-06" db="EMBL/GenBank/DDBJ databases">
        <authorList>
            <person name="Kallberg Y."/>
            <person name="Tangrot J."/>
            <person name="Rosling A."/>
        </authorList>
    </citation>
    <scope>NUCLEOTIDE SEQUENCE</scope>
    <source>
        <strain evidence="1">CL551</strain>
    </source>
</reference>
<organism evidence="1 2">
    <name type="scientific">Acaulospora morrowiae</name>
    <dbReference type="NCBI Taxonomy" id="94023"/>
    <lineage>
        <taxon>Eukaryota</taxon>
        <taxon>Fungi</taxon>
        <taxon>Fungi incertae sedis</taxon>
        <taxon>Mucoromycota</taxon>
        <taxon>Glomeromycotina</taxon>
        <taxon>Glomeromycetes</taxon>
        <taxon>Diversisporales</taxon>
        <taxon>Acaulosporaceae</taxon>
        <taxon>Acaulospora</taxon>
    </lineage>
</organism>
<dbReference type="OrthoDB" id="2318387at2759"/>
<keyword evidence="2" id="KW-1185">Reference proteome</keyword>